<accession>A0ABQ9HL00</accession>
<feature type="compositionally biased region" description="Basic and acidic residues" evidence="1">
    <location>
        <begin position="432"/>
        <end position="453"/>
    </location>
</feature>
<dbReference type="PANTHER" id="PTHR47027">
    <property type="entry name" value="REVERSE TRANSCRIPTASE DOMAIN-CONTAINING PROTEIN"/>
    <property type="match status" value="1"/>
</dbReference>
<reference evidence="3 4" key="1">
    <citation type="submission" date="2023-02" db="EMBL/GenBank/DDBJ databases">
        <title>LHISI_Scaffold_Assembly.</title>
        <authorList>
            <person name="Stuart O.P."/>
            <person name="Cleave R."/>
            <person name="Magrath M.J.L."/>
            <person name="Mikheyev A.S."/>
        </authorList>
    </citation>
    <scope>NUCLEOTIDE SEQUENCE [LARGE SCALE GENOMIC DNA]</scope>
    <source>
        <strain evidence="3">Daus_M_001</strain>
        <tissue evidence="3">Leg muscle</tissue>
    </source>
</reference>
<feature type="domain" description="Reverse transcriptase" evidence="2">
    <location>
        <begin position="1"/>
        <end position="212"/>
    </location>
</feature>
<comment type="caution">
    <text evidence="3">The sequence shown here is derived from an EMBL/GenBank/DDBJ whole genome shotgun (WGS) entry which is preliminary data.</text>
</comment>
<name>A0ABQ9HL00_9NEOP</name>
<dbReference type="Pfam" id="PF00078">
    <property type="entry name" value="RVT_1"/>
    <property type="match status" value="1"/>
</dbReference>
<dbReference type="Proteomes" id="UP001159363">
    <property type="component" value="Chromosome X"/>
</dbReference>
<sequence>MSDTMKIWGKVIERTIREETTIGEEQFDFMPGKGSMDAMFALRQRKALHVLFISLEKAYDRVPFQEIWRSIRYNGVPEKYVGIVQDIYERAKTQVRNNIGLTETITVRFEHHQGSALSPFIFDLVNVLSESAREPAPRYMLFDDDIVLRNTNKERFEYKLESWRKTLEDRGIIISRSKTEYMYLPGTGNVTVEIDGNKLQTSNNFKYLGSTVSSDGNLDLEITCIVQAGWSNWGRLSCVLCDRNLSIGVKGEFYKCALRPVMLYGADTWATVKSWCKNMEVAEMNMLHWMCGVSRFEHIKNNFIRGIVQVTELTKKVQEGRLLWYGHIKRRNDNYVAYVSLPPPSLSEDPSRYRRLGSQKIPKVASLENTLLSPSSRHHRVWTSAATSTARQHQPRSPPENKSITTHSPSIMTPFQESGLPISDLVCRQQPRRSDIKEPDNHPRDYQSADLRQHTSRNSIPTQSHSKDTLYLIPHS</sequence>
<feature type="region of interest" description="Disordered" evidence="1">
    <location>
        <begin position="375"/>
        <end position="420"/>
    </location>
</feature>
<feature type="region of interest" description="Disordered" evidence="1">
    <location>
        <begin position="432"/>
        <end position="476"/>
    </location>
</feature>
<dbReference type="PROSITE" id="PS50878">
    <property type="entry name" value="RT_POL"/>
    <property type="match status" value="1"/>
</dbReference>
<feature type="compositionally biased region" description="Polar residues" evidence="1">
    <location>
        <begin position="400"/>
        <end position="416"/>
    </location>
</feature>
<keyword evidence="4" id="KW-1185">Reference proteome</keyword>
<gene>
    <name evidence="3" type="ORF">PR048_010977</name>
</gene>
<evidence type="ECO:0000256" key="1">
    <source>
        <dbReference type="SAM" id="MobiDB-lite"/>
    </source>
</evidence>
<dbReference type="PANTHER" id="PTHR47027:SF28">
    <property type="entry name" value="ENDONUCLEASE-REVERSE TRANSCRIPTASE"/>
    <property type="match status" value="1"/>
</dbReference>
<protein>
    <recommendedName>
        <fullName evidence="2">Reverse transcriptase domain-containing protein</fullName>
    </recommendedName>
</protein>
<dbReference type="EMBL" id="JARBHB010000004">
    <property type="protein sequence ID" value="KAJ8884781.1"/>
    <property type="molecule type" value="Genomic_DNA"/>
</dbReference>
<evidence type="ECO:0000313" key="3">
    <source>
        <dbReference type="EMBL" id="KAJ8884781.1"/>
    </source>
</evidence>
<dbReference type="InterPro" id="IPR000477">
    <property type="entry name" value="RT_dom"/>
</dbReference>
<organism evidence="3 4">
    <name type="scientific">Dryococelus australis</name>
    <dbReference type="NCBI Taxonomy" id="614101"/>
    <lineage>
        <taxon>Eukaryota</taxon>
        <taxon>Metazoa</taxon>
        <taxon>Ecdysozoa</taxon>
        <taxon>Arthropoda</taxon>
        <taxon>Hexapoda</taxon>
        <taxon>Insecta</taxon>
        <taxon>Pterygota</taxon>
        <taxon>Neoptera</taxon>
        <taxon>Polyneoptera</taxon>
        <taxon>Phasmatodea</taxon>
        <taxon>Verophasmatodea</taxon>
        <taxon>Anareolatae</taxon>
        <taxon>Phasmatidae</taxon>
        <taxon>Eurycanthinae</taxon>
        <taxon>Dryococelus</taxon>
    </lineage>
</organism>
<proteinExistence type="predicted"/>
<evidence type="ECO:0000313" key="4">
    <source>
        <dbReference type="Proteomes" id="UP001159363"/>
    </source>
</evidence>
<evidence type="ECO:0000259" key="2">
    <source>
        <dbReference type="PROSITE" id="PS50878"/>
    </source>
</evidence>